<dbReference type="InterPro" id="IPR014001">
    <property type="entry name" value="Helicase_ATP-bd"/>
</dbReference>
<evidence type="ECO:0000256" key="3">
    <source>
        <dbReference type="ARBA" id="ARBA00022741"/>
    </source>
</evidence>
<keyword evidence="3 11" id="KW-0547">Nucleotide-binding</keyword>
<feature type="compositionally biased region" description="Low complexity" evidence="12">
    <location>
        <begin position="467"/>
        <end position="480"/>
    </location>
</feature>
<dbReference type="AlphaFoldDB" id="A0A373FPJ7"/>
<dbReference type="EC" id="3.6.4.13" evidence="1"/>
<feature type="compositionally biased region" description="Basic and acidic residues" evidence="12">
    <location>
        <begin position="528"/>
        <end position="546"/>
    </location>
</feature>
<proteinExistence type="inferred from homology"/>
<dbReference type="GO" id="GO:0003676">
    <property type="term" value="F:nucleic acid binding"/>
    <property type="evidence" value="ECO:0007669"/>
    <property type="project" value="InterPro"/>
</dbReference>
<dbReference type="SUPFAM" id="SSF52540">
    <property type="entry name" value="P-loop containing nucleoside triphosphate hydrolases"/>
    <property type="match status" value="1"/>
</dbReference>
<evidence type="ECO:0000256" key="8">
    <source>
        <dbReference type="ARBA" id="ARBA00047984"/>
    </source>
</evidence>
<dbReference type="CDD" id="cd00268">
    <property type="entry name" value="DEADc"/>
    <property type="match status" value="1"/>
</dbReference>
<dbReference type="Gene3D" id="3.40.50.300">
    <property type="entry name" value="P-loop containing nucleotide triphosphate hydrolases"/>
    <property type="match status" value="2"/>
</dbReference>
<dbReference type="Pfam" id="PF00271">
    <property type="entry name" value="Helicase_C"/>
    <property type="match status" value="1"/>
</dbReference>
<dbReference type="InterPro" id="IPR014014">
    <property type="entry name" value="RNA_helicase_DEAD_Q_motif"/>
</dbReference>
<keyword evidence="6 11" id="KW-0067">ATP-binding</keyword>
<evidence type="ECO:0000259" key="14">
    <source>
        <dbReference type="PROSITE" id="PS51194"/>
    </source>
</evidence>
<comment type="caution">
    <text evidence="16">The sequence shown here is derived from an EMBL/GenBank/DDBJ whole genome shotgun (WGS) entry which is preliminary data.</text>
</comment>
<sequence length="612" mass="66238">MTFEELNLAPAILKAVQEQGYENPTPIQAQAIPLVLAGHDLLAGAQTGTGKTAAFTLPMLQRLSEGTAPKNKFGGKGIRTLVLTPTRELAAQVEENLRNYSKYLDINSTVIFGGVGMKPQIARIEKGVDVLVATPGRLLDLAGQGFMDLSTVEMLILDEADRMLDMGFIHDVKKVLALVPKDKQSLLFSATFSDEIRELANGLLKNPQSIQVTPRNTTVQRIKQVIHPVGRGKKKQVLLHIIQENNWSQVLVFTRTKFGANNVAEFLTKNGVSAMALHGNKSQSARTQALEGFKTGELRALVATDIAARGIDIDELPNVVNYEIPNISEDYVHRIGRTGRAGREGNAVSLVCMDEEGFMMDIERFTKQEIPVAPIEGFGPEEGEVAEPIAMGRQTLWGGAGKPPSRDVMQAAAKAARQEMMERIRSNKAPNGGRGGARRPAAAADGQAQADGEGQPRPARQHKPRGNGRPNGQRGQNQQGADRMERTERSHERREPQGQPQFGQGERAPRNHGNDQQRQPKRGAARQFGDRERGGRYEDQPPRPDAHLGTQQGHARSNAPRGGNGGQPDPMRTSVDSMADRGRRGGFGGGRGGFGGGNRGGNRGGFGGGYGR</sequence>
<evidence type="ECO:0000256" key="9">
    <source>
        <dbReference type="ARBA" id="ARBA00074363"/>
    </source>
</evidence>
<evidence type="ECO:0000256" key="10">
    <source>
        <dbReference type="PROSITE-ProRule" id="PRU00552"/>
    </source>
</evidence>
<dbReference type="InterPro" id="IPR044742">
    <property type="entry name" value="DEAD/DEAH_RhlB"/>
</dbReference>
<feature type="compositionally biased region" description="Basic and acidic residues" evidence="12">
    <location>
        <begin position="482"/>
        <end position="496"/>
    </location>
</feature>
<evidence type="ECO:0000259" key="15">
    <source>
        <dbReference type="PROSITE" id="PS51195"/>
    </source>
</evidence>
<dbReference type="FunFam" id="3.40.50.300:FF:000108">
    <property type="entry name" value="ATP-dependent RNA helicase RhlE"/>
    <property type="match status" value="1"/>
</dbReference>
<dbReference type="Pfam" id="PF00270">
    <property type="entry name" value="DEAD"/>
    <property type="match status" value="1"/>
</dbReference>
<evidence type="ECO:0000256" key="11">
    <source>
        <dbReference type="RuleBase" id="RU000492"/>
    </source>
</evidence>
<dbReference type="PROSITE" id="PS51195">
    <property type="entry name" value="Q_MOTIF"/>
    <property type="match status" value="1"/>
</dbReference>
<gene>
    <name evidence="16" type="ORF">DZC30_09475</name>
</gene>
<evidence type="ECO:0000256" key="5">
    <source>
        <dbReference type="ARBA" id="ARBA00022806"/>
    </source>
</evidence>
<dbReference type="GO" id="GO:0042255">
    <property type="term" value="P:ribosome assembly"/>
    <property type="evidence" value="ECO:0007669"/>
    <property type="project" value="UniProtKB-ARBA"/>
</dbReference>
<dbReference type="PROSITE" id="PS51194">
    <property type="entry name" value="HELICASE_CTER"/>
    <property type="match status" value="1"/>
</dbReference>
<evidence type="ECO:0000256" key="12">
    <source>
        <dbReference type="SAM" id="MobiDB-lite"/>
    </source>
</evidence>
<name>A0A373FPJ7_COMTE</name>
<feature type="compositionally biased region" description="Basic and acidic residues" evidence="12">
    <location>
        <begin position="416"/>
        <end position="425"/>
    </location>
</feature>
<dbReference type="PROSITE" id="PS00039">
    <property type="entry name" value="DEAD_ATP_HELICASE"/>
    <property type="match status" value="1"/>
</dbReference>
<evidence type="ECO:0000259" key="13">
    <source>
        <dbReference type="PROSITE" id="PS51192"/>
    </source>
</evidence>
<feature type="compositionally biased region" description="Low complexity" evidence="12">
    <location>
        <begin position="438"/>
        <end position="456"/>
    </location>
</feature>
<evidence type="ECO:0000313" key="16">
    <source>
        <dbReference type="EMBL" id="RGE45472.1"/>
    </source>
</evidence>
<keyword evidence="17" id="KW-1185">Reference proteome</keyword>
<evidence type="ECO:0000256" key="4">
    <source>
        <dbReference type="ARBA" id="ARBA00022801"/>
    </source>
</evidence>
<evidence type="ECO:0000256" key="2">
    <source>
        <dbReference type="ARBA" id="ARBA00022490"/>
    </source>
</evidence>
<comment type="catalytic activity">
    <reaction evidence="8">
        <text>ATP + H2O = ADP + phosphate + H(+)</text>
        <dbReference type="Rhea" id="RHEA:13065"/>
        <dbReference type="ChEBI" id="CHEBI:15377"/>
        <dbReference type="ChEBI" id="CHEBI:15378"/>
        <dbReference type="ChEBI" id="CHEBI:30616"/>
        <dbReference type="ChEBI" id="CHEBI:43474"/>
        <dbReference type="ChEBI" id="CHEBI:456216"/>
        <dbReference type="EC" id="3.6.4.13"/>
    </reaction>
</comment>
<feature type="region of interest" description="Disordered" evidence="12">
    <location>
        <begin position="395"/>
        <end position="612"/>
    </location>
</feature>
<comment type="similarity">
    <text evidence="7 11">Belongs to the DEAD box helicase family.</text>
</comment>
<dbReference type="CDD" id="cd18787">
    <property type="entry name" value="SF2_C_DEAD"/>
    <property type="match status" value="1"/>
</dbReference>
<evidence type="ECO:0000256" key="6">
    <source>
        <dbReference type="ARBA" id="ARBA00022840"/>
    </source>
</evidence>
<feature type="compositionally biased region" description="Low complexity" evidence="12">
    <location>
        <begin position="497"/>
        <end position="506"/>
    </location>
</feature>
<reference evidence="16 17" key="1">
    <citation type="submission" date="2018-08" db="EMBL/GenBank/DDBJ databases">
        <title>Comamonas testosteroni strain SWCO2.</title>
        <authorList>
            <person name="Jiang N."/>
            <person name="Zhang X.Z."/>
        </authorList>
    </citation>
    <scope>NUCLEOTIDE SEQUENCE [LARGE SCALE GENOMIC DNA]</scope>
    <source>
        <strain evidence="16 17">SWCO2</strain>
    </source>
</reference>
<feature type="compositionally biased region" description="Gly residues" evidence="12">
    <location>
        <begin position="585"/>
        <end position="612"/>
    </location>
</feature>
<dbReference type="Proteomes" id="UP000261948">
    <property type="component" value="Unassembled WGS sequence"/>
</dbReference>
<keyword evidence="5 11" id="KW-0347">Helicase</keyword>
<dbReference type="PROSITE" id="PS51192">
    <property type="entry name" value="HELICASE_ATP_BIND_1"/>
    <property type="match status" value="1"/>
</dbReference>
<dbReference type="FunFam" id="3.40.50.300:FF:000468">
    <property type="entry name" value="ATP-dependent RNA helicase RhlE"/>
    <property type="match status" value="1"/>
</dbReference>
<dbReference type="GO" id="GO:0005829">
    <property type="term" value="C:cytosol"/>
    <property type="evidence" value="ECO:0007669"/>
    <property type="project" value="TreeGrafter"/>
</dbReference>
<dbReference type="InterPro" id="IPR050079">
    <property type="entry name" value="DEAD_box_RNA_helicase"/>
</dbReference>
<dbReference type="GO" id="GO:0005524">
    <property type="term" value="F:ATP binding"/>
    <property type="evidence" value="ECO:0007669"/>
    <property type="project" value="UniProtKB-KW"/>
</dbReference>
<organism evidence="16 17">
    <name type="scientific">Comamonas testosteroni</name>
    <name type="common">Pseudomonas testosteroni</name>
    <dbReference type="NCBI Taxonomy" id="285"/>
    <lineage>
        <taxon>Bacteria</taxon>
        <taxon>Pseudomonadati</taxon>
        <taxon>Pseudomonadota</taxon>
        <taxon>Betaproteobacteria</taxon>
        <taxon>Burkholderiales</taxon>
        <taxon>Comamonadaceae</taxon>
        <taxon>Comamonas</taxon>
    </lineage>
</organism>
<evidence type="ECO:0000256" key="7">
    <source>
        <dbReference type="ARBA" id="ARBA00038437"/>
    </source>
</evidence>
<dbReference type="InterPro" id="IPR011545">
    <property type="entry name" value="DEAD/DEAH_box_helicase_dom"/>
</dbReference>
<dbReference type="EMBL" id="QURR01000009">
    <property type="protein sequence ID" value="RGE45472.1"/>
    <property type="molecule type" value="Genomic_DNA"/>
</dbReference>
<dbReference type="GO" id="GO:0016787">
    <property type="term" value="F:hydrolase activity"/>
    <property type="evidence" value="ECO:0007669"/>
    <property type="project" value="UniProtKB-KW"/>
</dbReference>
<dbReference type="PANTHER" id="PTHR47959:SF13">
    <property type="entry name" value="ATP-DEPENDENT RNA HELICASE RHLE"/>
    <property type="match status" value="1"/>
</dbReference>
<dbReference type="SMART" id="SM00487">
    <property type="entry name" value="DEXDc"/>
    <property type="match status" value="1"/>
</dbReference>
<dbReference type="OrthoDB" id="8520957at2"/>
<feature type="domain" description="DEAD-box RNA helicase Q" evidence="15">
    <location>
        <begin position="1"/>
        <end position="29"/>
    </location>
</feature>
<feature type="domain" description="Helicase C-terminal" evidence="14">
    <location>
        <begin position="233"/>
        <end position="386"/>
    </location>
</feature>
<dbReference type="GO" id="GO:0009266">
    <property type="term" value="P:response to temperature stimulus"/>
    <property type="evidence" value="ECO:0007669"/>
    <property type="project" value="UniProtKB-ARBA"/>
</dbReference>
<dbReference type="InterPro" id="IPR000629">
    <property type="entry name" value="RNA-helicase_DEAD-box_CS"/>
</dbReference>
<keyword evidence="2" id="KW-0963">Cytoplasm</keyword>
<feature type="short sequence motif" description="Q motif" evidence="10">
    <location>
        <begin position="1"/>
        <end position="29"/>
    </location>
</feature>
<dbReference type="InterPro" id="IPR001650">
    <property type="entry name" value="Helicase_C-like"/>
</dbReference>
<protein>
    <recommendedName>
        <fullName evidence="9">DEAD-box ATP-dependent RNA helicase RhpA</fullName>
        <ecNumber evidence="1">3.6.4.13</ecNumber>
    </recommendedName>
</protein>
<dbReference type="SMART" id="SM00490">
    <property type="entry name" value="HELICc"/>
    <property type="match status" value="1"/>
</dbReference>
<dbReference type="InterPro" id="IPR027417">
    <property type="entry name" value="P-loop_NTPase"/>
</dbReference>
<evidence type="ECO:0000313" key="17">
    <source>
        <dbReference type="Proteomes" id="UP000261948"/>
    </source>
</evidence>
<evidence type="ECO:0000256" key="1">
    <source>
        <dbReference type="ARBA" id="ARBA00012552"/>
    </source>
</evidence>
<accession>A0A373FPJ7</accession>
<dbReference type="PANTHER" id="PTHR47959">
    <property type="entry name" value="ATP-DEPENDENT RNA HELICASE RHLE-RELATED"/>
    <property type="match status" value="1"/>
</dbReference>
<feature type="domain" description="Helicase ATP-binding" evidence="13">
    <location>
        <begin position="32"/>
        <end position="210"/>
    </location>
</feature>
<dbReference type="GO" id="GO:0003724">
    <property type="term" value="F:RNA helicase activity"/>
    <property type="evidence" value="ECO:0007669"/>
    <property type="project" value="UniProtKB-EC"/>
</dbReference>
<keyword evidence="4 11" id="KW-0378">Hydrolase</keyword>